<evidence type="ECO:0000259" key="1">
    <source>
        <dbReference type="Pfam" id="PF01796"/>
    </source>
</evidence>
<name>A0A158F669_9BURK</name>
<gene>
    <name evidence="3" type="ORF">AWB68_00344</name>
</gene>
<dbReference type="Proteomes" id="UP000054770">
    <property type="component" value="Unassembled WGS sequence"/>
</dbReference>
<keyword evidence="4" id="KW-1185">Reference proteome</keyword>
<dbReference type="InterPro" id="IPR012340">
    <property type="entry name" value="NA-bd_OB-fold"/>
</dbReference>
<dbReference type="RefSeq" id="WP_235028156.1">
    <property type="nucleotide sequence ID" value="NZ_FCON02000002.1"/>
</dbReference>
<evidence type="ECO:0000313" key="3">
    <source>
        <dbReference type="EMBL" id="SAL15362.1"/>
    </source>
</evidence>
<sequence length="149" mass="16665">MSHATSEAARTPQPVLGLYDRPMWESIRERAMKLQCCTECGGFQYPPAPVCVHCLSSQLEWRVLSGRGSIISWVVFHKGYLDAYPAPYNVIAVRLAEGPVMISNLEPPLPEGNLTGTWIGKPVRMTYITMPDELVLPRFTTDEGELKQT</sequence>
<dbReference type="Gene3D" id="6.10.30.10">
    <property type="match status" value="1"/>
</dbReference>
<dbReference type="AlphaFoldDB" id="A0A158F669"/>
<dbReference type="EMBL" id="FCON02000002">
    <property type="protein sequence ID" value="SAL15362.1"/>
    <property type="molecule type" value="Genomic_DNA"/>
</dbReference>
<evidence type="ECO:0000259" key="2">
    <source>
        <dbReference type="Pfam" id="PF12172"/>
    </source>
</evidence>
<dbReference type="PANTHER" id="PTHR34075:SF5">
    <property type="entry name" value="BLR3430 PROTEIN"/>
    <property type="match status" value="1"/>
</dbReference>
<dbReference type="InterPro" id="IPR052513">
    <property type="entry name" value="Thioester_dehydratase-like"/>
</dbReference>
<dbReference type="Pfam" id="PF01796">
    <property type="entry name" value="OB_ChsH2_C"/>
    <property type="match status" value="1"/>
</dbReference>
<protein>
    <recommendedName>
        <fullName evidence="5">DUF35 domain-containing protein</fullName>
    </recommendedName>
</protein>
<feature type="domain" description="ChsH2 rubredoxin-like zinc ribbon" evidence="2">
    <location>
        <begin position="24"/>
        <end position="60"/>
    </location>
</feature>
<dbReference type="InterPro" id="IPR002878">
    <property type="entry name" value="ChsH2_C"/>
</dbReference>
<dbReference type="PANTHER" id="PTHR34075">
    <property type="entry name" value="BLR3430 PROTEIN"/>
    <property type="match status" value="1"/>
</dbReference>
<dbReference type="Pfam" id="PF12172">
    <property type="entry name" value="zf-ChsH2"/>
    <property type="match status" value="1"/>
</dbReference>
<feature type="domain" description="ChsH2 C-terminal OB-fold" evidence="1">
    <location>
        <begin position="61"/>
        <end position="126"/>
    </location>
</feature>
<dbReference type="SUPFAM" id="SSF50249">
    <property type="entry name" value="Nucleic acid-binding proteins"/>
    <property type="match status" value="1"/>
</dbReference>
<accession>A0A158F669</accession>
<evidence type="ECO:0000313" key="4">
    <source>
        <dbReference type="Proteomes" id="UP000054770"/>
    </source>
</evidence>
<evidence type="ECO:0008006" key="5">
    <source>
        <dbReference type="Google" id="ProtNLM"/>
    </source>
</evidence>
<dbReference type="InterPro" id="IPR022002">
    <property type="entry name" value="ChsH2_Znr"/>
</dbReference>
<comment type="caution">
    <text evidence="3">The sequence shown here is derived from an EMBL/GenBank/DDBJ whole genome shotgun (WGS) entry which is preliminary data.</text>
</comment>
<reference evidence="3" key="1">
    <citation type="submission" date="2016-01" db="EMBL/GenBank/DDBJ databases">
        <authorList>
            <person name="Peeters C."/>
        </authorList>
    </citation>
    <scope>NUCLEOTIDE SEQUENCE [LARGE SCALE GENOMIC DNA]</scope>
    <source>
        <strain evidence="3">LMG 22940</strain>
    </source>
</reference>
<organism evidence="3 4">
    <name type="scientific">Caballeronia choica</name>
    <dbReference type="NCBI Taxonomy" id="326476"/>
    <lineage>
        <taxon>Bacteria</taxon>
        <taxon>Pseudomonadati</taxon>
        <taxon>Pseudomonadota</taxon>
        <taxon>Betaproteobacteria</taxon>
        <taxon>Burkholderiales</taxon>
        <taxon>Burkholderiaceae</taxon>
        <taxon>Caballeronia</taxon>
    </lineage>
</organism>
<proteinExistence type="predicted"/>